<dbReference type="InterPro" id="IPR017970">
    <property type="entry name" value="Homeobox_CS"/>
</dbReference>
<keyword evidence="4 7" id="KW-0371">Homeobox</keyword>
<evidence type="ECO:0000256" key="9">
    <source>
        <dbReference type="SAM" id="MobiDB-lite"/>
    </source>
</evidence>
<evidence type="ECO:0000256" key="5">
    <source>
        <dbReference type="ARBA" id="ARBA00023163"/>
    </source>
</evidence>
<proteinExistence type="predicted"/>
<feature type="domain" description="Homeobox" evidence="10">
    <location>
        <begin position="88"/>
        <end position="148"/>
    </location>
</feature>
<dbReference type="Gene3D" id="1.10.10.60">
    <property type="entry name" value="Homeodomain-like"/>
    <property type="match status" value="1"/>
</dbReference>
<evidence type="ECO:0000256" key="6">
    <source>
        <dbReference type="ARBA" id="ARBA00023242"/>
    </source>
</evidence>
<dbReference type="WBParaSite" id="ACRNAN_scaffold4550.g27695.t1">
    <property type="protein sequence ID" value="ACRNAN_scaffold4550.g27695.t1"/>
    <property type="gene ID" value="ACRNAN_scaffold4550.g27695"/>
</dbReference>
<evidence type="ECO:0000313" key="11">
    <source>
        <dbReference type="Proteomes" id="UP000887540"/>
    </source>
</evidence>
<keyword evidence="11" id="KW-1185">Reference proteome</keyword>
<dbReference type="CDD" id="cd00086">
    <property type="entry name" value="homeodomain"/>
    <property type="match status" value="1"/>
</dbReference>
<keyword evidence="5" id="KW-0804">Transcription</keyword>
<sequence>MENHSENLLDGIEQRPSVVHVANLSSNQLSSLSGVDLSQSFEFSNENGSMRPIAMPSDASKNTPKKSSDPLKNEIKRREQLNLAAASKKQRRNRTTFTTFQLHELEQAFEKCHYPDVYARELLAQKIRLPEVRVQVWFQNRRAKWRRQEKMEAASLSELPPVKTSNAPISSWSWMPPAPEDFVSAFGSYPVLSSASLVDPTQKYSLSAAGTAPNPFCFSYFPPTPYYPGNGTGFHTQSTPSFMTMPQFSTNNNETGNALDRSQSVNHEGLEEFLQPGNAKFRFAHTNSSTETIIEAKQESNFALSHI</sequence>
<feature type="region of interest" description="Disordered" evidence="9">
    <location>
        <begin position="46"/>
        <end position="75"/>
    </location>
</feature>
<accession>A0A914DYW7</accession>
<evidence type="ECO:0000313" key="12">
    <source>
        <dbReference type="WBParaSite" id="ACRNAN_scaffold4550.g27695.t1"/>
    </source>
</evidence>
<dbReference type="GO" id="GO:0000978">
    <property type="term" value="F:RNA polymerase II cis-regulatory region sequence-specific DNA binding"/>
    <property type="evidence" value="ECO:0007669"/>
    <property type="project" value="TreeGrafter"/>
</dbReference>
<dbReference type="SUPFAM" id="SSF46689">
    <property type="entry name" value="Homeodomain-like"/>
    <property type="match status" value="1"/>
</dbReference>
<dbReference type="PROSITE" id="PS00027">
    <property type="entry name" value="HOMEOBOX_1"/>
    <property type="match status" value="1"/>
</dbReference>
<organism evidence="11 12">
    <name type="scientific">Acrobeloides nanus</name>
    <dbReference type="NCBI Taxonomy" id="290746"/>
    <lineage>
        <taxon>Eukaryota</taxon>
        <taxon>Metazoa</taxon>
        <taxon>Ecdysozoa</taxon>
        <taxon>Nematoda</taxon>
        <taxon>Chromadorea</taxon>
        <taxon>Rhabditida</taxon>
        <taxon>Tylenchina</taxon>
        <taxon>Cephalobomorpha</taxon>
        <taxon>Cephaloboidea</taxon>
        <taxon>Cephalobidae</taxon>
        <taxon>Acrobeloides</taxon>
    </lineage>
</organism>
<feature type="compositionally biased region" description="Basic and acidic residues" evidence="9">
    <location>
        <begin position="66"/>
        <end position="75"/>
    </location>
</feature>
<dbReference type="InterPro" id="IPR001356">
    <property type="entry name" value="HD"/>
</dbReference>
<dbReference type="Proteomes" id="UP000887540">
    <property type="component" value="Unplaced"/>
</dbReference>
<evidence type="ECO:0000256" key="4">
    <source>
        <dbReference type="ARBA" id="ARBA00023155"/>
    </source>
</evidence>
<dbReference type="Pfam" id="PF00046">
    <property type="entry name" value="Homeodomain"/>
    <property type="match status" value="1"/>
</dbReference>
<dbReference type="AlphaFoldDB" id="A0A914DYW7"/>
<evidence type="ECO:0000256" key="3">
    <source>
        <dbReference type="ARBA" id="ARBA00023125"/>
    </source>
</evidence>
<dbReference type="GO" id="GO:0000981">
    <property type="term" value="F:DNA-binding transcription factor activity, RNA polymerase II-specific"/>
    <property type="evidence" value="ECO:0007669"/>
    <property type="project" value="InterPro"/>
</dbReference>
<dbReference type="PROSITE" id="PS50071">
    <property type="entry name" value="HOMEOBOX_2"/>
    <property type="match status" value="1"/>
</dbReference>
<feature type="DNA-binding region" description="Homeobox" evidence="7">
    <location>
        <begin position="90"/>
        <end position="149"/>
    </location>
</feature>
<dbReference type="GO" id="GO:0045944">
    <property type="term" value="P:positive regulation of transcription by RNA polymerase II"/>
    <property type="evidence" value="ECO:0007669"/>
    <property type="project" value="InterPro"/>
</dbReference>
<dbReference type="InterPro" id="IPR009057">
    <property type="entry name" value="Homeodomain-like_sf"/>
</dbReference>
<keyword evidence="2" id="KW-0805">Transcription regulation</keyword>
<dbReference type="InterPro" id="IPR043562">
    <property type="entry name" value="RAX/RAX2"/>
</dbReference>
<evidence type="ECO:0000256" key="2">
    <source>
        <dbReference type="ARBA" id="ARBA00023015"/>
    </source>
</evidence>
<dbReference type="GO" id="GO:0005634">
    <property type="term" value="C:nucleus"/>
    <property type="evidence" value="ECO:0007669"/>
    <property type="project" value="UniProtKB-SubCell"/>
</dbReference>
<protein>
    <submittedName>
        <fullName evidence="12">Homeobox domain-containing protein</fullName>
    </submittedName>
</protein>
<reference evidence="12" key="1">
    <citation type="submission" date="2022-11" db="UniProtKB">
        <authorList>
            <consortium name="WormBaseParasite"/>
        </authorList>
    </citation>
    <scope>IDENTIFICATION</scope>
</reference>
<keyword evidence="6 7" id="KW-0539">Nucleus</keyword>
<evidence type="ECO:0000256" key="1">
    <source>
        <dbReference type="ARBA" id="ARBA00004123"/>
    </source>
</evidence>
<dbReference type="FunFam" id="1.10.10.60:FF:000071">
    <property type="entry name" value="Retinal homeobox gene 2"/>
    <property type="match status" value="1"/>
</dbReference>
<dbReference type="SMART" id="SM00389">
    <property type="entry name" value="HOX"/>
    <property type="match status" value="1"/>
</dbReference>
<evidence type="ECO:0000256" key="7">
    <source>
        <dbReference type="PROSITE-ProRule" id="PRU00108"/>
    </source>
</evidence>
<dbReference type="PANTHER" id="PTHR46271">
    <property type="entry name" value="HOMEOBOX PROTEIN, PUTATIVE-RELATED"/>
    <property type="match status" value="1"/>
</dbReference>
<name>A0A914DYW7_9BILA</name>
<comment type="subcellular location">
    <subcellularLocation>
        <location evidence="1 7 8">Nucleus</location>
    </subcellularLocation>
</comment>
<dbReference type="PANTHER" id="PTHR46271:SF4">
    <property type="entry name" value="HOMEOBOX PROTEIN, PUTATIVE-RELATED"/>
    <property type="match status" value="1"/>
</dbReference>
<evidence type="ECO:0000259" key="10">
    <source>
        <dbReference type="PROSITE" id="PS50071"/>
    </source>
</evidence>
<evidence type="ECO:0000256" key="8">
    <source>
        <dbReference type="RuleBase" id="RU000682"/>
    </source>
</evidence>
<keyword evidence="3 7" id="KW-0238">DNA-binding</keyword>